<reference evidence="1 2" key="1">
    <citation type="journal article" date="2011" name="Genome Biol.">
        <title>Comparative genome sequence analysis underscores mycoparasitism as the ancestral life style of Trichoderma.</title>
        <authorList>
            <person name="Kubicek C.P."/>
            <person name="Herrera-Estrella A."/>
            <person name="Seidl-Seiboth V."/>
            <person name="Martinez D.A."/>
            <person name="Druzhinina I.S."/>
            <person name="Thon M."/>
            <person name="Zeilinger S."/>
            <person name="Casas-Flores S."/>
            <person name="Horwitz B.A."/>
            <person name="Mukherjee P.K."/>
            <person name="Mukherjee M."/>
            <person name="Kredics L."/>
            <person name="Alcaraz L.D."/>
            <person name="Aerts A."/>
            <person name="Antal Z."/>
            <person name="Atanasova L."/>
            <person name="Cervantes-Badillo M.G."/>
            <person name="Challacombe J."/>
            <person name="Chertkov O."/>
            <person name="McCluskey K."/>
            <person name="Coulpier F."/>
            <person name="Deshpande N."/>
            <person name="von Doehren H."/>
            <person name="Ebbole D.J."/>
            <person name="Esquivel-Naranjo E.U."/>
            <person name="Fekete E."/>
            <person name="Flipphi M."/>
            <person name="Glaser F."/>
            <person name="Gomez-Rodriguez E.Y."/>
            <person name="Gruber S."/>
            <person name="Han C."/>
            <person name="Henrissat B."/>
            <person name="Hermosa R."/>
            <person name="Hernandez-Onate M."/>
            <person name="Karaffa L."/>
            <person name="Kosti I."/>
            <person name="Le Crom S."/>
            <person name="Lindquist E."/>
            <person name="Lucas S."/>
            <person name="Luebeck M."/>
            <person name="Luebeck P.S."/>
            <person name="Margeot A."/>
            <person name="Metz B."/>
            <person name="Misra M."/>
            <person name="Nevalainen H."/>
            <person name="Omann M."/>
            <person name="Packer N."/>
            <person name="Perrone G."/>
            <person name="Uresti-Rivera E.E."/>
            <person name="Salamov A."/>
            <person name="Schmoll M."/>
            <person name="Seiboth B."/>
            <person name="Shapiro H."/>
            <person name="Sukno S."/>
            <person name="Tamayo-Ramos J.A."/>
            <person name="Tisch D."/>
            <person name="Wiest A."/>
            <person name="Wilkinson H.H."/>
            <person name="Zhang M."/>
            <person name="Coutinho P.M."/>
            <person name="Kenerley C.M."/>
            <person name="Monte E."/>
            <person name="Baker S.E."/>
            <person name="Grigoriev I.V."/>
        </authorList>
    </citation>
    <scope>NUCLEOTIDE SEQUENCE [LARGE SCALE GENOMIC DNA]</scope>
    <source>
        <strain evidence="2">ATCC 20476 / IMI 206040</strain>
    </source>
</reference>
<accession>G9P9M2</accession>
<gene>
    <name evidence="1" type="ORF">TRIATDRAFT_302720</name>
</gene>
<organism evidence="1 2">
    <name type="scientific">Hypocrea atroviridis (strain ATCC 20476 / IMI 206040)</name>
    <name type="common">Trichoderma atroviride</name>
    <dbReference type="NCBI Taxonomy" id="452589"/>
    <lineage>
        <taxon>Eukaryota</taxon>
        <taxon>Fungi</taxon>
        <taxon>Dikarya</taxon>
        <taxon>Ascomycota</taxon>
        <taxon>Pezizomycotina</taxon>
        <taxon>Sordariomycetes</taxon>
        <taxon>Hypocreomycetidae</taxon>
        <taxon>Hypocreales</taxon>
        <taxon>Hypocreaceae</taxon>
        <taxon>Trichoderma</taxon>
    </lineage>
</organism>
<evidence type="ECO:0000313" key="2">
    <source>
        <dbReference type="Proteomes" id="UP000005426"/>
    </source>
</evidence>
<dbReference type="Proteomes" id="UP000005426">
    <property type="component" value="Unassembled WGS sequence"/>
</dbReference>
<sequence>MAKGRCVQPGCQGFGLAACMYHHMLCAGRVAVRESEEARKKNAAYSCYIIMKEID</sequence>
<dbReference type="EMBL" id="ABDG02000028">
    <property type="protein sequence ID" value="EHK40344.1"/>
    <property type="molecule type" value="Genomic_DNA"/>
</dbReference>
<comment type="caution">
    <text evidence="1">The sequence shown here is derived from an EMBL/GenBank/DDBJ whole genome shotgun (WGS) entry which is preliminary data.</text>
</comment>
<keyword evidence="2" id="KW-1185">Reference proteome</keyword>
<dbReference type="PROSITE" id="PS51257">
    <property type="entry name" value="PROKAR_LIPOPROTEIN"/>
    <property type="match status" value="1"/>
</dbReference>
<name>G9P9M2_HYPAI</name>
<evidence type="ECO:0000313" key="1">
    <source>
        <dbReference type="EMBL" id="EHK40344.1"/>
    </source>
</evidence>
<dbReference type="AlphaFoldDB" id="G9P9M2"/>
<protein>
    <submittedName>
        <fullName evidence="1">Uncharacterized protein</fullName>
    </submittedName>
</protein>
<proteinExistence type="predicted"/>
<dbReference type="HOGENOM" id="CLU_3032650_0_0_1"/>